<feature type="domain" description="S1 motif" evidence="8">
    <location>
        <begin position="39"/>
        <end position="104"/>
    </location>
</feature>
<keyword evidence="7" id="KW-0812">Transmembrane</keyword>
<evidence type="ECO:0000313" key="10">
    <source>
        <dbReference type="Proteomes" id="UP000000798"/>
    </source>
</evidence>
<dbReference type="Proteomes" id="UP000000798">
    <property type="component" value="Chromosome"/>
</dbReference>
<dbReference type="GO" id="GO:0005737">
    <property type="term" value="C:cytoplasm"/>
    <property type="evidence" value="ECO:0000318"/>
    <property type="project" value="GO_Central"/>
</dbReference>
<feature type="coiled-coil region" evidence="6">
    <location>
        <begin position="154"/>
        <end position="188"/>
    </location>
</feature>
<keyword evidence="2" id="KW-0479">Metal-binding</keyword>
<keyword evidence="3" id="KW-0378">Hydrolase</keyword>
<dbReference type="Gene3D" id="3.40.1260.20">
    <property type="entry name" value="Ribonuclease E, catalytic domain"/>
    <property type="match status" value="1"/>
</dbReference>
<keyword evidence="10" id="KW-1185">Reference proteome</keyword>
<proteinExistence type="predicted"/>
<dbReference type="PANTHER" id="PTHR30001">
    <property type="entry name" value="RIBONUCLEASE"/>
    <property type="match status" value="1"/>
</dbReference>
<reference evidence="9 10" key="1">
    <citation type="journal article" date="1998" name="Nature">
        <title>The complete genome of the hyperthermophilic bacterium Aquifex aeolicus.</title>
        <authorList>
            <person name="Deckert G."/>
            <person name="Warren P.V."/>
            <person name="Gaasterland T."/>
            <person name="Young W.G."/>
            <person name="Lenox A.L."/>
            <person name="Graham D.E."/>
            <person name="Overbeek R."/>
            <person name="Snead M.A."/>
            <person name="Keller M."/>
            <person name="Aujay M."/>
            <person name="Huber R."/>
            <person name="Feldman R.A."/>
            <person name="Short J.M."/>
            <person name="Olson G.J."/>
            <person name="Swanson R.V."/>
        </authorList>
    </citation>
    <scope>NUCLEOTIDE SEQUENCE [LARGE SCALE GENOMIC DNA]</scope>
    <source>
        <strain evidence="9 10">VF5</strain>
    </source>
</reference>
<dbReference type="InterPro" id="IPR004659">
    <property type="entry name" value="RNase_E/G"/>
</dbReference>
<organism evidence="9 10">
    <name type="scientific">Aquifex aeolicus (strain VF5)</name>
    <dbReference type="NCBI Taxonomy" id="224324"/>
    <lineage>
        <taxon>Bacteria</taxon>
        <taxon>Pseudomonadati</taxon>
        <taxon>Aquificota</taxon>
        <taxon>Aquificia</taxon>
        <taxon>Aquificales</taxon>
        <taxon>Aquificaceae</taxon>
        <taxon>Aquifex</taxon>
    </lineage>
</organism>
<dbReference type="Gene3D" id="2.40.50.140">
    <property type="entry name" value="Nucleic acid-binding proteins"/>
    <property type="match status" value="1"/>
</dbReference>
<dbReference type="OrthoDB" id="9804278at2"/>
<comment type="cofactor">
    <cofactor evidence="1">
        <name>Mg(2+)</name>
        <dbReference type="ChEBI" id="CHEBI:18420"/>
    </cofactor>
</comment>
<evidence type="ECO:0000256" key="1">
    <source>
        <dbReference type="ARBA" id="ARBA00001946"/>
    </source>
</evidence>
<name>O67311_AQUAE</name>
<dbReference type="PANTHER" id="PTHR30001:SF0">
    <property type="entry name" value="RIBONUCLEASE G"/>
    <property type="match status" value="1"/>
</dbReference>
<keyword evidence="4" id="KW-0460">Magnesium</keyword>
<dbReference type="GO" id="GO:0004540">
    <property type="term" value="F:RNA nuclease activity"/>
    <property type="evidence" value="ECO:0000318"/>
    <property type="project" value="GO_Central"/>
</dbReference>
<dbReference type="InterPro" id="IPR019307">
    <property type="entry name" value="RNA-bd_AU-1/RNase_E/G"/>
</dbReference>
<dbReference type="GO" id="GO:0016787">
    <property type="term" value="F:hydrolase activity"/>
    <property type="evidence" value="ECO:0007669"/>
    <property type="project" value="UniProtKB-KW"/>
</dbReference>
<evidence type="ECO:0000259" key="8">
    <source>
        <dbReference type="SMART" id="SM00316"/>
    </source>
</evidence>
<dbReference type="SUPFAM" id="SSF50249">
    <property type="entry name" value="Nucleic acid-binding proteins"/>
    <property type="match status" value="1"/>
</dbReference>
<evidence type="ECO:0000313" key="9">
    <source>
        <dbReference type="EMBL" id="AAC07269.1"/>
    </source>
</evidence>
<evidence type="ECO:0000256" key="4">
    <source>
        <dbReference type="ARBA" id="ARBA00022842"/>
    </source>
</evidence>
<dbReference type="RefSeq" id="WP_010880813.1">
    <property type="nucleotide sequence ID" value="NC_000918.1"/>
</dbReference>
<dbReference type="GO" id="GO:0006364">
    <property type="term" value="P:rRNA processing"/>
    <property type="evidence" value="ECO:0000318"/>
    <property type="project" value="GO_Central"/>
</dbReference>
<dbReference type="EMBL" id="AE000657">
    <property type="protein sequence ID" value="AAC07269.1"/>
    <property type="molecule type" value="Genomic_DNA"/>
</dbReference>
<dbReference type="SMART" id="SM00316">
    <property type="entry name" value="S1"/>
    <property type="match status" value="1"/>
</dbReference>
<protein>
    <submittedName>
        <fullName evidence="9">Cytoplasmic axial filament protein</fullName>
    </submittedName>
</protein>
<dbReference type="InterPro" id="IPR003029">
    <property type="entry name" value="S1_domain"/>
</dbReference>
<dbReference type="GO" id="GO:0003723">
    <property type="term" value="F:RNA binding"/>
    <property type="evidence" value="ECO:0007669"/>
    <property type="project" value="UniProtKB-KW"/>
</dbReference>
<dbReference type="PATRIC" id="fig|224324.8.peg.996"/>
<keyword evidence="7" id="KW-0472">Membrane</keyword>
<sequence length="458" mass="52508">MLGDVEIFISASSFFAFTLVFLGTELKDFKVERRKEKYRTGAFLKGLVKKECPALDGFFLDVGLTKEALLQEKKNCKNLRIGDSVIVQLKRKERDLKGAKVTCKVSIPGKYIVYFPETKKLNFSKKLKGFAFTEDLKKILKEELNDREGVIIRASAISATKEQILKELQELRNKWESLKEKAKKVNKGILEEGQPQFIKTILDYWGFIKNIYVDNGDVWGEIVEFFGDSIKHKLRYVNTIDTLPGGITLNQLIDKLTSKTVWLKNGGFIVIEQTEALTSIDVNSGETCGKSLEETAYNVNLEALKEVAKQIKFRNLSGIIIVDLIDMKKEKTKESLLSEVKKIFEGEGLRIKIYGITKLGLLEMTKKWESESIYEVIGETCPHCQGKGFVKSKEFILHTLEKALEKTRGKKIVLKVHPSVAKTVEEFINEKNLKDWITIKEVWEERSDYFQLSYSDYY</sequence>
<keyword evidence="6" id="KW-0175">Coiled coil</keyword>
<evidence type="ECO:0000256" key="3">
    <source>
        <dbReference type="ARBA" id="ARBA00022801"/>
    </source>
</evidence>
<dbReference type="NCBIfam" id="TIGR00757">
    <property type="entry name" value="RNaseEG"/>
    <property type="match status" value="1"/>
</dbReference>
<evidence type="ECO:0000256" key="6">
    <source>
        <dbReference type="SAM" id="Coils"/>
    </source>
</evidence>
<dbReference type="InParanoid" id="O67311"/>
<dbReference type="GO" id="GO:0046872">
    <property type="term" value="F:metal ion binding"/>
    <property type="evidence" value="ECO:0007669"/>
    <property type="project" value="UniProtKB-KW"/>
</dbReference>
<dbReference type="InterPro" id="IPR012340">
    <property type="entry name" value="NA-bd_OB-fold"/>
</dbReference>
<dbReference type="STRING" id="224324.aq_1275"/>
<dbReference type="Pfam" id="PF10150">
    <property type="entry name" value="RNase_E_G"/>
    <property type="match status" value="1"/>
</dbReference>
<evidence type="ECO:0000256" key="7">
    <source>
        <dbReference type="SAM" id="Phobius"/>
    </source>
</evidence>
<keyword evidence="7" id="KW-1133">Transmembrane helix</keyword>
<dbReference type="EnsemblBacteria" id="AAC07269">
    <property type="protein sequence ID" value="AAC07269"/>
    <property type="gene ID" value="aq_1275"/>
</dbReference>
<dbReference type="AlphaFoldDB" id="O67311"/>
<gene>
    <name evidence="9" type="primary">cafA</name>
    <name evidence="9" type="ordered locus">aq_1275</name>
</gene>
<feature type="transmembrane region" description="Helical" evidence="7">
    <location>
        <begin position="6"/>
        <end position="26"/>
    </location>
</feature>
<evidence type="ECO:0000256" key="2">
    <source>
        <dbReference type="ARBA" id="ARBA00022723"/>
    </source>
</evidence>
<dbReference type="FunCoup" id="O67311">
    <property type="interactions" value="289"/>
</dbReference>
<dbReference type="PIR" id="D70410">
    <property type="entry name" value="D70410"/>
</dbReference>
<dbReference type="KEGG" id="aae:aq_1275"/>
<accession>O67311</accession>
<keyword evidence="5" id="KW-0694">RNA-binding</keyword>
<evidence type="ECO:0000256" key="5">
    <source>
        <dbReference type="ARBA" id="ARBA00022884"/>
    </source>
</evidence>
<dbReference type="HOGENOM" id="CLU_003468_5_3_0"/>
<dbReference type="eggNOG" id="COG1530">
    <property type="taxonomic scope" value="Bacteria"/>
</dbReference>